<feature type="compositionally biased region" description="Basic and acidic residues" evidence="1">
    <location>
        <begin position="242"/>
        <end position="252"/>
    </location>
</feature>
<feature type="region of interest" description="Disordered" evidence="1">
    <location>
        <begin position="561"/>
        <end position="594"/>
    </location>
</feature>
<accession>A0A6J4VNR9</accession>
<feature type="compositionally biased region" description="Basic residues" evidence="1">
    <location>
        <begin position="677"/>
        <end position="689"/>
    </location>
</feature>
<feature type="region of interest" description="Disordered" evidence="1">
    <location>
        <begin position="608"/>
        <end position="705"/>
    </location>
</feature>
<feature type="non-terminal residue" evidence="2">
    <location>
        <position position="1"/>
    </location>
</feature>
<feature type="region of interest" description="Disordered" evidence="1">
    <location>
        <begin position="275"/>
        <end position="325"/>
    </location>
</feature>
<feature type="compositionally biased region" description="Basic and acidic residues" evidence="1">
    <location>
        <begin position="41"/>
        <end position="59"/>
    </location>
</feature>
<name>A0A6J4VNR9_9BACT</name>
<feature type="compositionally biased region" description="Basic and acidic residues" evidence="1">
    <location>
        <begin position="299"/>
        <end position="324"/>
    </location>
</feature>
<feature type="compositionally biased region" description="Gly residues" evidence="1">
    <location>
        <begin position="83"/>
        <end position="93"/>
    </location>
</feature>
<organism evidence="2">
    <name type="scientific">uncultured Thermomicrobiales bacterium</name>
    <dbReference type="NCBI Taxonomy" id="1645740"/>
    <lineage>
        <taxon>Bacteria</taxon>
        <taxon>Pseudomonadati</taxon>
        <taxon>Thermomicrobiota</taxon>
        <taxon>Thermomicrobia</taxon>
        <taxon>Thermomicrobiales</taxon>
        <taxon>environmental samples</taxon>
    </lineage>
</organism>
<feature type="compositionally biased region" description="Low complexity" evidence="1">
    <location>
        <begin position="468"/>
        <end position="483"/>
    </location>
</feature>
<proteinExistence type="predicted"/>
<protein>
    <submittedName>
        <fullName evidence="2">Uncharacterized protein</fullName>
    </submittedName>
</protein>
<evidence type="ECO:0000313" key="2">
    <source>
        <dbReference type="EMBL" id="CAA9582495.1"/>
    </source>
</evidence>
<feature type="region of interest" description="Disordered" evidence="1">
    <location>
        <begin position="141"/>
        <end position="165"/>
    </location>
</feature>
<feature type="compositionally biased region" description="Basic and acidic residues" evidence="1">
    <location>
        <begin position="12"/>
        <end position="28"/>
    </location>
</feature>
<dbReference type="AlphaFoldDB" id="A0A6J4VNR9"/>
<sequence>GAADLEAGGGRQPDRVAGRRQDAGDRPAGRGRAGADDGDERDPAGAARREEQVDDRPGDVARPPLRRVQVEHDIGIGVDLDDGAGGLPRGPGDVGDDVVDPGDVEADHQRRLPRDLGVVRVGLVGPVDRRPPLVHVRGQLDRDHPAGRRDVGEREPLPGEGLRHLGVDRDPLQAAAGAAPGVRVGERDELLDGALAVADDARRHPLGDGGDPAADDQDPVVPARHEALDDDLAGLRLPGGEGEGRPDRRLGAEVEAHPPAEVAVARLEDDRVAEAAGGPHRGAGGAGRGTARLGQPGLAEHEAGRRLVAREPGAEAGGRRRDQLPEASLVHAVAELDEQGGPVEAPDRDAAPFGLGDDRGGRPAVGPALGGLDDVLLEAAGEVEPRLGVGGQVVEEADRQLPRGQADGLLPVLVGDVVDARLVARARLAVGDRVAGQGLQLEGDQREDAAEAAAGLAGGDRERREQLGEALAEAGEGAARPPRQGAGVDDEADGRHRRPEARPREDLGLANAEHAWVPHPVAPIGSRSPAPTMIYGPALGVVRWCHSRDPLVPLRQATRFTTPVSGPSMRIRGRRGRRSQPRSGCAAAGQPTANDACRTTRRLWVARVGRAPQLPTADDWPRDTDPPTQRHPAGPAGTSSGDPTLPGTGGGAASSAFPAPRDGGRGAVSDGAGGCCRRPRRRCSRRPPGCRRGPAEGQPPVPGVGLLRHQAQRPAAGAEGADQSRRVAGAQLAPGEHVVLPRVVEPAVPEQPAGAGQRLLEAVDAAVEGVAEGVALGRGIAGPSPRINGPPLILSSASAILASSTGLR</sequence>
<feature type="compositionally biased region" description="Low complexity" evidence="1">
    <location>
        <begin position="637"/>
        <end position="646"/>
    </location>
</feature>
<feature type="region of interest" description="Disordered" evidence="1">
    <location>
        <begin position="441"/>
        <end position="506"/>
    </location>
</feature>
<feature type="region of interest" description="Disordered" evidence="1">
    <location>
        <begin position="230"/>
        <end position="252"/>
    </location>
</feature>
<reference evidence="2" key="1">
    <citation type="submission" date="2020-02" db="EMBL/GenBank/DDBJ databases">
        <authorList>
            <person name="Meier V. D."/>
        </authorList>
    </citation>
    <scope>NUCLEOTIDE SEQUENCE</scope>
    <source>
        <strain evidence="2">AVDCRST_MAG59</strain>
    </source>
</reference>
<feature type="compositionally biased region" description="Acidic residues" evidence="1">
    <location>
        <begin position="94"/>
        <end position="104"/>
    </location>
</feature>
<evidence type="ECO:0000256" key="1">
    <source>
        <dbReference type="SAM" id="MobiDB-lite"/>
    </source>
</evidence>
<dbReference type="EMBL" id="CADCWF010000354">
    <property type="protein sequence ID" value="CAA9582495.1"/>
    <property type="molecule type" value="Genomic_DNA"/>
</dbReference>
<gene>
    <name evidence="2" type="ORF">AVDCRST_MAG59-4972</name>
</gene>
<feature type="compositionally biased region" description="Basic residues" evidence="1">
    <location>
        <begin position="571"/>
        <end position="580"/>
    </location>
</feature>
<feature type="region of interest" description="Disordered" evidence="1">
    <location>
        <begin position="1"/>
        <end position="104"/>
    </location>
</feature>
<feature type="compositionally biased region" description="Gly residues" evidence="1">
    <location>
        <begin position="279"/>
        <end position="288"/>
    </location>
</feature>